<evidence type="ECO:0000313" key="2">
    <source>
        <dbReference type="EMBL" id="CZS98606.1"/>
    </source>
</evidence>
<dbReference type="AlphaFoldDB" id="A0A1E1KKQ3"/>
<evidence type="ECO:0000313" key="3">
    <source>
        <dbReference type="Proteomes" id="UP000178129"/>
    </source>
</evidence>
<feature type="signal peptide" evidence="1">
    <location>
        <begin position="1"/>
        <end position="20"/>
    </location>
</feature>
<proteinExistence type="predicted"/>
<feature type="chain" id="PRO_5009446182" evidence="1">
    <location>
        <begin position="21"/>
        <end position="138"/>
    </location>
</feature>
<keyword evidence="1" id="KW-0732">Signal</keyword>
<evidence type="ECO:0000256" key="1">
    <source>
        <dbReference type="SAM" id="SignalP"/>
    </source>
</evidence>
<dbReference type="Proteomes" id="UP000178129">
    <property type="component" value="Unassembled WGS sequence"/>
</dbReference>
<accession>A0A1E1KKQ3</accession>
<organism evidence="2 3">
    <name type="scientific">Rhynchosporium graminicola</name>
    <dbReference type="NCBI Taxonomy" id="2792576"/>
    <lineage>
        <taxon>Eukaryota</taxon>
        <taxon>Fungi</taxon>
        <taxon>Dikarya</taxon>
        <taxon>Ascomycota</taxon>
        <taxon>Pezizomycotina</taxon>
        <taxon>Leotiomycetes</taxon>
        <taxon>Helotiales</taxon>
        <taxon>Ploettnerulaceae</taxon>
        <taxon>Rhynchosporium</taxon>
    </lineage>
</organism>
<keyword evidence="3" id="KW-1185">Reference proteome</keyword>
<gene>
    <name evidence="2" type="ORF">RCO7_06364</name>
</gene>
<protein>
    <submittedName>
        <fullName evidence="2">Uncharacterized protein</fullName>
    </submittedName>
</protein>
<sequence length="138" mass="14687">MRTPSLFLAFLLANAATAFAGREYHASGDGDLSIGAHGISKRANSVPCKKASDCTNSKVAQGWGKQSKTCDPKQRICHLSCSRDSDCTTWAGWKGLQASSTCPYPDATPAQKKAIGPKCYMCSEGPEYVGSCVTSLTW</sequence>
<reference evidence="3" key="1">
    <citation type="submission" date="2016-03" db="EMBL/GenBank/DDBJ databases">
        <authorList>
            <person name="Ploux O."/>
        </authorList>
    </citation>
    <scope>NUCLEOTIDE SEQUENCE [LARGE SCALE GENOMIC DNA]</scope>
    <source>
        <strain evidence="3">UK7</strain>
    </source>
</reference>
<name>A0A1E1KKQ3_9HELO</name>
<comment type="caution">
    <text evidence="2">The sequence shown here is derived from an EMBL/GenBank/DDBJ whole genome shotgun (WGS) entry which is preliminary data.</text>
</comment>
<dbReference type="EMBL" id="FJUW01000015">
    <property type="protein sequence ID" value="CZS98606.1"/>
    <property type="molecule type" value="Genomic_DNA"/>
</dbReference>
<dbReference type="InParanoid" id="A0A1E1KKQ3"/>